<reference evidence="2 3" key="1">
    <citation type="journal article" date="2021" name="bioRxiv">
        <title>Chromosome-scale and haplotype-resolved genome assembly of a tetraploid potato cultivar.</title>
        <authorList>
            <person name="Sun H."/>
            <person name="Jiao W.-B."/>
            <person name="Krause K."/>
            <person name="Campoy J.A."/>
            <person name="Goel M."/>
            <person name="Folz-Donahue K."/>
            <person name="Kukat C."/>
            <person name="Huettel B."/>
            <person name="Schneeberger K."/>
        </authorList>
    </citation>
    <scope>NUCLEOTIDE SEQUENCE [LARGE SCALE GENOMIC DNA]</scope>
    <source>
        <strain evidence="2">SolTubOtavaFocal</strain>
        <tissue evidence="2">Leaves</tissue>
    </source>
</reference>
<dbReference type="Proteomes" id="UP000826656">
    <property type="component" value="Unassembled WGS sequence"/>
</dbReference>
<sequence>MMIISYWLADTSTLLVLLKHTLEAGVLLNNNVPAVTLATLFHRMTQGTPQGVNLSPIIGDSAGVLKAKIQILCSISS</sequence>
<organism evidence="2 3">
    <name type="scientific">Solanum tuberosum</name>
    <name type="common">Potato</name>
    <dbReference type="NCBI Taxonomy" id="4113"/>
    <lineage>
        <taxon>Eukaryota</taxon>
        <taxon>Viridiplantae</taxon>
        <taxon>Streptophyta</taxon>
        <taxon>Embryophyta</taxon>
        <taxon>Tracheophyta</taxon>
        <taxon>Spermatophyta</taxon>
        <taxon>Magnoliopsida</taxon>
        <taxon>eudicotyledons</taxon>
        <taxon>Gunneridae</taxon>
        <taxon>Pentapetalae</taxon>
        <taxon>asterids</taxon>
        <taxon>lamiids</taxon>
        <taxon>Solanales</taxon>
        <taxon>Solanaceae</taxon>
        <taxon>Solanoideae</taxon>
        <taxon>Solaneae</taxon>
        <taxon>Solanum</taxon>
    </lineage>
</organism>
<gene>
    <name evidence="2" type="ORF">KY290_029519</name>
</gene>
<feature type="chain" id="PRO_5046379239" description="Reverse transcriptase domain-containing protein" evidence="1">
    <location>
        <begin position="25"/>
        <end position="77"/>
    </location>
</feature>
<evidence type="ECO:0008006" key="4">
    <source>
        <dbReference type="Google" id="ProtNLM"/>
    </source>
</evidence>
<keyword evidence="3" id="KW-1185">Reference proteome</keyword>
<name>A0ABQ7UKY9_SOLTU</name>
<accession>A0ABQ7UKY9</accession>
<keyword evidence="1" id="KW-0732">Signal</keyword>
<dbReference type="EMBL" id="JAIVGD010000019">
    <property type="protein sequence ID" value="KAH0750287.1"/>
    <property type="molecule type" value="Genomic_DNA"/>
</dbReference>
<feature type="signal peptide" evidence="1">
    <location>
        <begin position="1"/>
        <end position="24"/>
    </location>
</feature>
<evidence type="ECO:0000256" key="1">
    <source>
        <dbReference type="SAM" id="SignalP"/>
    </source>
</evidence>
<protein>
    <recommendedName>
        <fullName evidence="4">Reverse transcriptase domain-containing protein</fullName>
    </recommendedName>
</protein>
<evidence type="ECO:0000313" key="2">
    <source>
        <dbReference type="EMBL" id="KAH0750287.1"/>
    </source>
</evidence>
<comment type="caution">
    <text evidence="2">The sequence shown here is derived from an EMBL/GenBank/DDBJ whole genome shotgun (WGS) entry which is preliminary data.</text>
</comment>
<evidence type="ECO:0000313" key="3">
    <source>
        <dbReference type="Proteomes" id="UP000826656"/>
    </source>
</evidence>
<proteinExistence type="predicted"/>